<evidence type="ECO:0000259" key="1">
    <source>
        <dbReference type="PROSITE" id="PS51819"/>
    </source>
</evidence>
<proteinExistence type="predicted"/>
<comment type="caution">
    <text evidence="2">The sequence shown here is derived from an EMBL/GenBank/DDBJ whole genome shotgun (WGS) entry which is preliminary data.</text>
</comment>
<dbReference type="PANTHER" id="PTHR33993">
    <property type="entry name" value="GLYOXALASE-RELATED"/>
    <property type="match status" value="1"/>
</dbReference>
<reference evidence="2 3" key="1">
    <citation type="submission" date="2016-08" db="EMBL/GenBank/DDBJ databases">
        <authorList>
            <person name="Seilhamer J.J."/>
        </authorList>
    </citation>
    <scope>NUCLEOTIDE SEQUENCE [LARGE SCALE GENOMIC DNA]</scope>
    <source>
        <strain evidence="2 3">KCTC 42603</strain>
    </source>
</reference>
<dbReference type="Proteomes" id="UP000175691">
    <property type="component" value="Unassembled WGS sequence"/>
</dbReference>
<feature type="domain" description="VOC" evidence="1">
    <location>
        <begin position="7"/>
        <end position="117"/>
    </location>
</feature>
<dbReference type="AlphaFoldDB" id="A0A1E7ZDH0"/>
<keyword evidence="3" id="KW-1185">Reference proteome</keyword>
<sequence length="122" mass="13498">MSMKSKSLQYLEYPTRSIAKSKAFFKQVFGWEFVDYGEMYCAFSLENVDGGFYQSEAISDTASGAALTVFFSDDLSAIESEIIAAGGTIVKDIFAFPGGHRFHFTEPGGSEFAVWSDCYTDK</sequence>
<dbReference type="InterPro" id="IPR052164">
    <property type="entry name" value="Anthracycline_SecMetBiosynth"/>
</dbReference>
<evidence type="ECO:0000313" key="2">
    <source>
        <dbReference type="EMBL" id="OFC71521.1"/>
    </source>
</evidence>
<organism evidence="2 3">
    <name type="scientific">Alteromonas confluentis</name>
    <dbReference type="NCBI Taxonomy" id="1656094"/>
    <lineage>
        <taxon>Bacteria</taxon>
        <taxon>Pseudomonadati</taxon>
        <taxon>Pseudomonadota</taxon>
        <taxon>Gammaproteobacteria</taxon>
        <taxon>Alteromonadales</taxon>
        <taxon>Alteromonadaceae</taxon>
        <taxon>Alteromonas/Salinimonas group</taxon>
        <taxon>Alteromonas</taxon>
    </lineage>
</organism>
<dbReference type="PANTHER" id="PTHR33993:SF1">
    <property type="entry name" value="GLYOXALASE FAMILY PROTEIN"/>
    <property type="match status" value="1"/>
</dbReference>
<evidence type="ECO:0000313" key="3">
    <source>
        <dbReference type="Proteomes" id="UP000175691"/>
    </source>
</evidence>
<dbReference type="OrthoDB" id="9792323at2"/>
<dbReference type="SUPFAM" id="SSF54593">
    <property type="entry name" value="Glyoxalase/Bleomycin resistance protein/Dihydroxybiphenyl dioxygenase"/>
    <property type="match status" value="1"/>
</dbReference>
<name>A0A1E7ZDH0_9ALTE</name>
<dbReference type="Pfam" id="PF00903">
    <property type="entry name" value="Glyoxalase"/>
    <property type="match status" value="1"/>
</dbReference>
<dbReference type="InterPro" id="IPR029068">
    <property type="entry name" value="Glyas_Bleomycin-R_OHBP_Dase"/>
</dbReference>
<dbReference type="STRING" id="1656094.BFC18_07235"/>
<dbReference type="PROSITE" id="PS51819">
    <property type="entry name" value="VOC"/>
    <property type="match status" value="1"/>
</dbReference>
<dbReference type="InterPro" id="IPR037523">
    <property type="entry name" value="VOC_core"/>
</dbReference>
<gene>
    <name evidence="2" type="ORF">BFC18_07235</name>
</gene>
<protein>
    <submittedName>
        <fullName evidence="2">Glyoxalase</fullName>
    </submittedName>
</protein>
<accession>A0A1E7ZDH0</accession>
<dbReference type="CDD" id="cd07247">
    <property type="entry name" value="SgaA_N_like"/>
    <property type="match status" value="1"/>
</dbReference>
<dbReference type="Gene3D" id="3.10.180.10">
    <property type="entry name" value="2,3-Dihydroxybiphenyl 1,2-Dioxygenase, domain 1"/>
    <property type="match status" value="1"/>
</dbReference>
<dbReference type="EMBL" id="MDHN01000013">
    <property type="protein sequence ID" value="OFC71521.1"/>
    <property type="molecule type" value="Genomic_DNA"/>
</dbReference>
<dbReference type="InterPro" id="IPR004360">
    <property type="entry name" value="Glyas_Fos-R_dOase_dom"/>
</dbReference>